<evidence type="ECO:0000313" key="8">
    <source>
        <dbReference type="EMBL" id="MBA0085809.1"/>
    </source>
</evidence>
<feature type="transmembrane region" description="Helical" evidence="7">
    <location>
        <begin position="347"/>
        <end position="365"/>
    </location>
</feature>
<dbReference type="GO" id="GO:0005886">
    <property type="term" value="C:plasma membrane"/>
    <property type="evidence" value="ECO:0007669"/>
    <property type="project" value="UniProtKB-SubCell"/>
</dbReference>
<comment type="caution">
    <text evidence="8">The sequence shown here is derived from an EMBL/GenBank/DDBJ whole genome shotgun (WGS) entry which is preliminary data.</text>
</comment>
<dbReference type="EMBL" id="JACDQQ010001221">
    <property type="protein sequence ID" value="MBA0085809.1"/>
    <property type="molecule type" value="Genomic_DNA"/>
</dbReference>
<keyword evidence="9" id="KW-1185">Reference proteome</keyword>
<evidence type="ECO:0000256" key="6">
    <source>
        <dbReference type="ARBA" id="ARBA00023136"/>
    </source>
</evidence>
<comment type="similarity">
    <text evidence="2">Belongs to the NrfD family.</text>
</comment>
<evidence type="ECO:0000256" key="1">
    <source>
        <dbReference type="ARBA" id="ARBA00004651"/>
    </source>
</evidence>
<keyword evidence="3" id="KW-1003">Cell membrane</keyword>
<feature type="transmembrane region" description="Helical" evidence="7">
    <location>
        <begin position="41"/>
        <end position="67"/>
    </location>
</feature>
<dbReference type="PANTHER" id="PTHR43044:SF2">
    <property type="entry name" value="POLYSULPHIDE REDUCTASE NRFD"/>
    <property type="match status" value="1"/>
</dbReference>
<dbReference type="Proteomes" id="UP000567293">
    <property type="component" value="Unassembled WGS sequence"/>
</dbReference>
<evidence type="ECO:0000256" key="2">
    <source>
        <dbReference type="ARBA" id="ARBA00008929"/>
    </source>
</evidence>
<feature type="transmembrane region" description="Helical" evidence="7">
    <location>
        <begin position="119"/>
        <end position="144"/>
    </location>
</feature>
<proteinExistence type="inferred from homology"/>
<keyword evidence="4 7" id="KW-0812">Transmembrane</keyword>
<feature type="transmembrane region" description="Helical" evidence="7">
    <location>
        <begin position="265"/>
        <end position="285"/>
    </location>
</feature>
<reference evidence="8" key="1">
    <citation type="submission" date="2020-06" db="EMBL/GenBank/DDBJ databases">
        <title>Legume-microbial interactions unlock mineral nutrients during tropical forest succession.</title>
        <authorList>
            <person name="Epihov D.Z."/>
        </authorList>
    </citation>
    <scope>NUCLEOTIDE SEQUENCE [LARGE SCALE GENOMIC DNA]</scope>
    <source>
        <strain evidence="8">Pan2503</strain>
    </source>
</reference>
<evidence type="ECO:0000256" key="4">
    <source>
        <dbReference type="ARBA" id="ARBA00022692"/>
    </source>
</evidence>
<dbReference type="Pfam" id="PF03916">
    <property type="entry name" value="NrfD"/>
    <property type="match status" value="1"/>
</dbReference>
<feature type="transmembrane region" description="Helical" evidence="7">
    <location>
        <begin position="372"/>
        <end position="398"/>
    </location>
</feature>
<keyword evidence="6 7" id="KW-0472">Membrane</keyword>
<evidence type="ECO:0000256" key="7">
    <source>
        <dbReference type="SAM" id="Phobius"/>
    </source>
</evidence>
<dbReference type="PANTHER" id="PTHR43044">
    <property type="match status" value="1"/>
</dbReference>
<feature type="transmembrane region" description="Helical" evidence="7">
    <location>
        <begin position="418"/>
        <end position="438"/>
    </location>
</feature>
<evidence type="ECO:0000313" key="9">
    <source>
        <dbReference type="Proteomes" id="UP000567293"/>
    </source>
</evidence>
<feature type="transmembrane region" description="Helical" evidence="7">
    <location>
        <begin position="87"/>
        <end position="107"/>
    </location>
</feature>
<feature type="transmembrane region" description="Helical" evidence="7">
    <location>
        <begin position="306"/>
        <end position="327"/>
    </location>
</feature>
<evidence type="ECO:0000256" key="3">
    <source>
        <dbReference type="ARBA" id="ARBA00022475"/>
    </source>
</evidence>
<evidence type="ECO:0000256" key="5">
    <source>
        <dbReference type="ARBA" id="ARBA00022989"/>
    </source>
</evidence>
<comment type="subcellular location">
    <subcellularLocation>
        <location evidence="1">Cell membrane</location>
        <topology evidence="1">Multi-pass membrane protein</topology>
    </subcellularLocation>
</comment>
<dbReference type="InterPro" id="IPR005614">
    <property type="entry name" value="NrfD-like"/>
</dbReference>
<name>A0A7V8NQQ7_9BACT</name>
<keyword evidence="5 7" id="KW-1133">Transmembrane helix</keyword>
<feature type="transmembrane region" description="Helical" evidence="7">
    <location>
        <begin position="164"/>
        <end position="187"/>
    </location>
</feature>
<dbReference type="AlphaFoldDB" id="A0A7V8NQQ7"/>
<protein>
    <submittedName>
        <fullName evidence="8">Polysulfide reductase NrfD</fullName>
    </submittedName>
</protein>
<gene>
    <name evidence="8" type="primary">nrfD</name>
    <name evidence="8" type="ORF">HRJ53_12495</name>
</gene>
<sequence>MADEQLVIEKPQSDEILARGYTFGTITDQISAVVLTKRTPLFWIASFGLGFILLQLLLASAVLLFGKGTGIWGIRTPVMWGFAITNFVWWIGIGHAGTLISAILFLLNQKWRNSINRSAEAMTLFAVACAGLFPLLHMGRPWLFYWLFPYPNSTTVQPNFRSPLVWDVFAVSTYATVSLLFWFVGLIPDLGTLRDRAKNLFAKYTYGILAMGWRGSARHWSTYDTATLLLSGLATPLVLSVHTVVSFDFTIAIVPGWHSTFFPPYFVAGAIYSGFAMVLALAIPLRAAYGLDGIITLRHLENCAKVMLATGLIVAYAYIMETFMAWYSGNPFEQQAFWNRMTGPYSAQYWFLVTCNIVSPQLLWFKKFRQTPVLLFISSIIVLTGMWLERYMIIVSSLAQDFVTSSWSLFHATRWDWATYWGTIGFFLFLFFLFVRLLPMISIFELRSLLPQAKVGEEVKG</sequence>
<accession>A0A7V8NQQ7</accession>
<organism evidence="8 9">
    <name type="scientific">Candidatus Acidiferrum panamense</name>
    <dbReference type="NCBI Taxonomy" id="2741543"/>
    <lineage>
        <taxon>Bacteria</taxon>
        <taxon>Pseudomonadati</taxon>
        <taxon>Acidobacteriota</taxon>
        <taxon>Terriglobia</taxon>
        <taxon>Candidatus Acidiferrales</taxon>
        <taxon>Candidatus Acidiferrum</taxon>
    </lineage>
</organism>
<feature type="transmembrane region" description="Helical" evidence="7">
    <location>
        <begin position="228"/>
        <end position="253"/>
    </location>
</feature>